<evidence type="ECO:0000259" key="4">
    <source>
        <dbReference type="PROSITE" id="PS51118"/>
    </source>
</evidence>
<accession>A0ABV4NYI9</accession>
<dbReference type="PANTHER" id="PTHR33204:SF33">
    <property type="entry name" value="TRANSCRIPTIONAL REGULATOR, MARR FAMILY"/>
    <property type="match status" value="1"/>
</dbReference>
<dbReference type="RefSeq" id="WP_371838699.1">
    <property type="nucleotide sequence ID" value="NZ_JBGMEK010000016.1"/>
</dbReference>
<evidence type="ECO:0000256" key="2">
    <source>
        <dbReference type="ARBA" id="ARBA00023125"/>
    </source>
</evidence>
<feature type="domain" description="HTH hxlR-type" evidence="4">
    <location>
        <begin position="11"/>
        <end position="109"/>
    </location>
</feature>
<comment type="caution">
    <text evidence="5">The sequence shown here is derived from an EMBL/GenBank/DDBJ whole genome shotgun (WGS) entry which is preliminary data.</text>
</comment>
<evidence type="ECO:0000313" key="6">
    <source>
        <dbReference type="Proteomes" id="UP001569428"/>
    </source>
</evidence>
<dbReference type="Proteomes" id="UP001569428">
    <property type="component" value="Unassembled WGS sequence"/>
</dbReference>
<sequence>MKNSFDCEFGCPIEITMAVIGGKWKVAILFHLLNGKLRFMELKKLLPGISQRVLTVQLRELEADKIISRKVFPEVPPRVEYNLTAFGKSLAPTLLEMGKWGEKYAGKVRKLKEKL</sequence>
<keyword evidence="6" id="KW-1185">Reference proteome</keyword>
<keyword evidence="3" id="KW-0804">Transcription</keyword>
<dbReference type="InterPro" id="IPR036388">
    <property type="entry name" value="WH-like_DNA-bd_sf"/>
</dbReference>
<dbReference type="Gene3D" id="1.10.10.10">
    <property type="entry name" value="Winged helix-like DNA-binding domain superfamily/Winged helix DNA-binding domain"/>
    <property type="match status" value="1"/>
</dbReference>
<dbReference type="PANTHER" id="PTHR33204">
    <property type="entry name" value="TRANSCRIPTIONAL REGULATOR, MARR FAMILY"/>
    <property type="match status" value="1"/>
</dbReference>
<keyword evidence="2" id="KW-0238">DNA-binding</keyword>
<dbReference type="InterPro" id="IPR002577">
    <property type="entry name" value="HTH_HxlR"/>
</dbReference>
<dbReference type="Pfam" id="PF01638">
    <property type="entry name" value="HxlR"/>
    <property type="match status" value="1"/>
</dbReference>
<name>A0ABV4NYI9_9GAMM</name>
<reference evidence="5 6" key="1">
    <citation type="submission" date="2024-08" db="EMBL/GenBank/DDBJ databases">
        <authorList>
            <person name="Ishaq N."/>
        </authorList>
    </citation>
    <scope>NUCLEOTIDE SEQUENCE [LARGE SCALE GENOMIC DNA]</scope>
    <source>
        <strain evidence="5 6">DSM 18651</strain>
    </source>
</reference>
<gene>
    <name evidence="5" type="ORF">ACCI49_09385</name>
</gene>
<evidence type="ECO:0000256" key="1">
    <source>
        <dbReference type="ARBA" id="ARBA00023015"/>
    </source>
</evidence>
<dbReference type="EMBL" id="JBGMEK010000016">
    <property type="protein sequence ID" value="MFA0811130.1"/>
    <property type="molecule type" value="Genomic_DNA"/>
</dbReference>
<dbReference type="SUPFAM" id="SSF46785">
    <property type="entry name" value="Winged helix' DNA-binding domain"/>
    <property type="match status" value="1"/>
</dbReference>
<keyword evidence="1" id="KW-0805">Transcription regulation</keyword>
<dbReference type="InterPro" id="IPR036390">
    <property type="entry name" value="WH_DNA-bd_sf"/>
</dbReference>
<organism evidence="5 6">
    <name type="scientific">Microbulbifer epialgicus</name>
    <dbReference type="NCBI Taxonomy" id="393907"/>
    <lineage>
        <taxon>Bacteria</taxon>
        <taxon>Pseudomonadati</taxon>
        <taxon>Pseudomonadota</taxon>
        <taxon>Gammaproteobacteria</taxon>
        <taxon>Cellvibrionales</taxon>
        <taxon>Microbulbiferaceae</taxon>
        <taxon>Microbulbifer</taxon>
    </lineage>
</organism>
<dbReference type="PROSITE" id="PS51118">
    <property type="entry name" value="HTH_HXLR"/>
    <property type="match status" value="1"/>
</dbReference>
<evidence type="ECO:0000256" key="3">
    <source>
        <dbReference type="ARBA" id="ARBA00023163"/>
    </source>
</evidence>
<protein>
    <submittedName>
        <fullName evidence="5">Winged helix-turn-helix transcriptional regulator</fullName>
    </submittedName>
</protein>
<proteinExistence type="predicted"/>
<evidence type="ECO:0000313" key="5">
    <source>
        <dbReference type="EMBL" id="MFA0811130.1"/>
    </source>
</evidence>